<dbReference type="InterPro" id="IPR016152">
    <property type="entry name" value="PTrfase/Anion_transptr"/>
</dbReference>
<dbReference type="AlphaFoldDB" id="A0A6L5A2L8"/>
<keyword evidence="3" id="KW-1185">Reference proteome</keyword>
<name>A0A6L5A2L8_PEDPE</name>
<reference evidence="1" key="2">
    <citation type="submission" date="2019-12" db="EMBL/GenBank/DDBJ databases">
        <title>SpeciesPrimer: A bioinformatics pipeline dedicated to the design of qPCR primers for the quantification of bacterial species.</title>
        <authorList>
            <person name="Dreier M."/>
            <person name="Berthoud H."/>
            <person name="Shani N."/>
            <person name="Wechsler D."/>
            <person name="Junier P."/>
        </authorList>
    </citation>
    <scope>NUCLEOTIDE SEQUENCE</scope>
    <source>
        <strain evidence="1">FAM13073</strain>
    </source>
</reference>
<dbReference type="Proteomes" id="UP000472573">
    <property type="component" value="Unassembled WGS sequence"/>
</dbReference>
<comment type="caution">
    <text evidence="2">The sequence shown here is derived from an EMBL/GenBank/DDBJ whole genome shotgun (WGS) entry which is preliminary data.</text>
</comment>
<evidence type="ECO:0000313" key="1">
    <source>
        <dbReference type="EMBL" id="KAF0413598.1"/>
    </source>
</evidence>
<dbReference type="InterPro" id="IPR036388">
    <property type="entry name" value="WH-like_DNA-bd_sf"/>
</dbReference>
<evidence type="ECO:0000313" key="3">
    <source>
        <dbReference type="Proteomes" id="UP000472573"/>
    </source>
</evidence>
<dbReference type="PANTHER" id="PTHR30185">
    <property type="entry name" value="CRYPTIC BETA-GLUCOSIDE BGL OPERON ANTITERMINATOR"/>
    <property type="match status" value="1"/>
</dbReference>
<reference evidence="2" key="4">
    <citation type="submission" date="2020-11" db="EMBL/GenBank/DDBJ databases">
        <title>Antibiotic susceptibility profiles of Pediococcus pentosaceus from various origins and their implications for the safety assessment of strains with food-technology applications.</title>
        <authorList>
            <person name="Shani N."/>
            <person name="Oberhaensli S."/>
            <person name="Arias E."/>
        </authorList>
    </citation>
    <scope>NUCLEOTIDE SEQUENCE</scope>
    <source>
        <strain evidence="2">FAM 19164</strain>
    </source>
</reference>
<organism evidence="2 4">
    <name type="scientific">Pediococcus pentosaceus</name>
    <dbReference type="NCBI Taxonomy" id="1255"/>
    <lineage>
        <taxon>Bacteria</taxon>
        <taxon>Bacillati</taxon>
        <taxon>Bacillota</taxon>
        <taxon>Bacilli</taxon>
        <taxon>Lactobacillales</taxon>
        <taxon>Lactobacillaceae</taxon>
        <taxon>Pediococcus</taxon>
    </lineage>
</organism>
<dbReference type="SUPFAM" id="SSF55804">
    <property type="entry name" value="Phoshotransferase/anion transport protein"/>
    <property type="match status" value="1"/>
</dbReference>
<protein>
    <submittedName>
        <fullName evidence="2">HTH domain-containing protein</fullName>
    </submittedName>
</protein>
<sequence>MLTNRQIKILQHLLIHSFYGTELAKVMKTSRRTIIRDISTIDDWLRENNYGYIDSSKKYLIVTKRDKALKIEIQKLKVQKYRILYQLLSCKNISISEITEKFFSSKRDIESIIKNLNEEYRHLFTISIQPRKGILINLSTYERINLIASLLFSFVNLNIDTYEAKKNSYLYLENIRHTKIVERILRYETETQLCLQIQAYYICLANNLLSIDFQEYLEQKLNKLDKIEKFKLIKILSKMNHSYNIDLDIEICATTIEQHLKRTIVFPSYFEGDMNEQFEKMRIKYPFIFEFAEGIAEELQHFLSILYIDGQFVALYMINALKHENNSVDLIMYEERYSISNINNKLIEAQVKNAKLRVIHSKDELSNISNSNKLDKISVIIVDSNQATKMKNLDIDYLFEGILSNEDLQSIQIMIDSKKISHEIQASLGEEDFTCVTVKSNFMDTLSDGLEVLKRNGLTNNQIDAIKRREEAGNQLIIGELSVPHIQAEIAKPFKLFYLKLDKKVAVYTSKVAGILIVIVNGSSNEYTQLFSYLYDHLKDIDLKIINSKEDLLQILL</sequence>
<reference evidence="3" key="3">
    <citation type="submission" date="2020-03" db="EMBL/GenBank/DDBJ databases">
        <title>SpeciesPrimer: A bioinformatics pipeline dedicated to the design of qPCR primers for the quantification of bacterial species.</title>
        <authorList>
            <person name="Dreier M."/>
            <person name="Berthoud H."/>
            <person name="Shani N."/>
            <person name="Wechsler D."/>
            <person name="Junier P."/>
        </authorList>
    </citation>
    <scope>NUCLEOTIDE SEQUENCE [LARGE SCALE GENOMIC DNA]</scope>
    <source>
        <strain evidence="3">FAM13073</strain>
    </source>
</reference>
<dbReference type="RefSeq" id="WP_138428404.1">
    <property type="nucleotide sequence ID" value="NZ_JABZEF010000003.1"/>
</dbReference>
<dbReference type="EMBL" id="WENB01000003">
    <property type="protein sequence ID" value="KAF0413598.1"/>
    <property type="molecule type" value="Genomic_DNA"/>
</dbReference>
<dbReference type="PANTHER" id="PTHR30185:SF12">
    <property type="entry name" value="TRANSCRIPTIONAL REGULATOR MANR"/>
    <property type="match status" value="1"/>
</dbReference>
<evidence type="ECO:0000313" key="2">
    <source>
        <dbReference type="EMBL" id="MBF7127308.1"/>
    </source>
</evidence>
<reference evidence="1" key="1">
    <citation type="submission" date="2019-10" db="EMBL/GenBank/DDBJ databases">
        <authorList>
            <person name="Irmler S."/>
            <person name="Berthoud H."/>
            <person name="Roetschi A."/>
            <person name="Arias E."/>
            <person name="Shani N."/>
            <person name="Wuethrich D."/>
            <person name="Bruggmann R."/>
        </authorList>
    </citation>
    <scope>NUCLEOTIDE SEQUENCE</scope>
    <source>
        <strain evidence="1">FAM13073</strain>
    </source>
</reference>
<dbReference type="EMBL" id="JADOFV010000003">
    <property type="protein sequence ID" value="MBF7127308.1"/>
    <property type="molecule type" value="Genomic_DNA"/>
</dbReference>
<dbReference type="Proteomes" id="UP000743107">
    <property type="component" value="Unassembled WGS sequence"/>
</dbReference>
<accession>A0A6L5A2L8</accession>
<proteinExistence type="predicted"/>
<dbReference type="Gene3D" id="1.10.10.10">
    <property type="entry name" value="Winged helix-like DNA-binding domain superfamily/Winged helix DNA-binding domain"/>
    <property type="match status" value="1"/>
</dbReference>
<dbReference type="InterPro" id="IPR050661">
    <property type="entry name" value="BglG_antiterminators"/>
</dbReference>
<gene>
    <name evidence="1" type="ORF">GBO79_06490</name>
    <name evidence="2" type="ORF">ITQ97_05750</name>
</gene>
<evidence type="ECO:0000313" key="4">
    <source>
        <dbReference type="Proteomes" id="UP000743107"/>
    </source>
</evidence>